<protein>
    <submittedName>
        <fullName evidence="1">Uncharacterized protein</fullName>
    </submittedName>
</protein>
<proteinExistence type="predicted"/>
<reference evidence="1" key="1">
    <citation type="submission" date="2014-11" db="EMBL/GenBank/DDBJ databases">
        <authorList>
            <person name="Amaro Gonzalez C."/>
        </authorList>
    </citation>
    <scope>NUCLEOTIDE SEQUENCE</scope>
</reference>
<sequence length="38" mass="4457">MVNYPNSFKPYADINLQYTKTELTQHRLVILLAEYLGV</sequence>
<evidence type="ECO:0000313" key="1">
    <source>
        <dbReference type="EMBL" id="JAH53851.1"/>
    </source>
</evidence>
<accession>A0A0E9TJU6</accession>
<organism evidence="1">
    <name type="scientific">Anguilla anguilla</name>
    <name type="common">European freshwater eel</name>
    <name type="synonym">Muraena anguilla</name>
    <dbReference type="NCBI Taxonomy" id="7936"/>
    <lineage>
        <taxon>Eukaryota</taxon>
        <taxon>Metazoa</taxon>
        <taxon>Chordata</taxon>
        <taxon>Craniata</taxon>
        <taxon>Vertebrata</taxon>
        <taxon>Euteleostomi</taxon>
        <taxon>Actinopterygii</taxon>
        <taxon>Neopterygii</taxon>
        <taxon>Teleostei</taxon>
        <taxon>Anguilliformes</taxon>
        <taxon>Anguillidae</taxon>
        <taxon>Anguilla</taxon>
    </lineage>
</organism>
<dbReference type="EMBL" id="GBXM01054726">
    <property type="protein sequence ID" value="JAH53851.1"/>
    <property type="molecule type" value="Transcribed_RNA"/>
</dbReference>
<name>A0A0E9TJU6_ANGAN</name>
<dbReference type="AlphaFoldDB" id="A0A0E9TJU6"/>
<reference evidence="1" key="2">
    <citation type="journal article" date="2015" name="Fish Shellfish Immunol.">
        <title>Early steps in the European eel (Anguilla anguilla)-Vibrio vulnificus interaction in the gills: Role of the RtxA13 toxin.</title>
        <authorList>
            <person name="Callol A."/>
            <person name="Pajuelo D."/>
            <person name="Ebbesson L."/>
            <person name="Teles M."/>
            <person name="MacKenzie S."/>
            <person name="Amaro C."/>
        </authorList>
    </citation>
    <scope>NUCLEOTIDE SEQUENCE</scope>
</reference>